<feature type="region of interest" description="Disordered" evidence="1">
    <location>
        <begin position="89"/>
        <end position="151"/>
    </location>
</feature>
<dbReference type="SMART" id="SM01128">
    <property type="entry name" value="DDRGK"/>
    <property type="match status" value="1"/>
</dbReference>
<organism evidence="3 4">
    <name type="scientific">Seminavis robusta</name>
    <dbReference type="NCBI Taxonomy" id="568900"/>
    <lineage>
        <taxon>Eukaryota</taxon>
        <taxon>Sar</taxon>
        <taxon>Stramenopiles</taxon>
        <taxon>Ochrophyta</taxon>
        <taxon>Bacillariophyta</taxon>
        <taxon>Bacillariophyceae</taxon>
        <taxon>Bacillariophycidae</taxon>
        <taxon>Naviculales</taxon>
        <taxon>Naviculaceae</taxon>
        <taxon>Seminavis</taxon>
    </lineage>
</organism>
<evidence type="ECO:0000313" key="4">
    <source>
        <dbReference type="Proteomes" id="UP001153069"/>
    </source>
</evidence>
<dbReference type="InterPro" id="IPR019153">
    <property type="entry name" value="DDRGK_dom-contain"/>
</dbReference>
<evidence type="ECO:0008006" key="5">
    <source>
        <dbReference type="Google" id="ProtNLM"/>
    </source>
</evidence>
<dbReference type="Gene3D" id="1.10.10.10">
    <property type="entry name" value="Winged helix-like DNA-binding domain superfamily/Winged helix DNA-binding domain"/>
    <property type="match status" value="1"/>
</dbReference>
<dbReference type="EMBL" id="CAICTM010000322">
    <property type="protein sequence ID" value="CAB9507853.1"/>
    <property type="molecule type" value="Genomic_DNA"/>
</dbReference>
<evidence type="ECO:0000256" key="2">
    <source>
        <dbReference type="SAM" id="Phobius"/>
    </source>
</evidence>
<dbReference type="AlphaFoldDB" id="A0A9N8HEX3"/>
<proteinExistence type="predicted"/>
<evidence type="ECO:0000313" key="3">
    <source>
        <dbReference type="EMBL" id="CAB9507853.1"/>
    </source>
</evidence>
<keyword evidence="2" id="KW-0812">Transmembrane</keyword>
<name>A0A9N8HEX3_9STRA</name>
<dbReference type="Proteomes" id="UP001153069">
    <property type="component" value="Unassembled WGS sequence"/>
</dbReference>
<keyword evidence="2" id="KW-1133">Transmembrane helix</keyword>
<sequence>MSGDDPFDNYDHETEVTVGFSDGTLLAISVFGFAVMAFVVFSIIISRVKSADELEKGEADTDLNYEEELLRADVASLNRAQRRARAKALMKRERRVVGDEQQLPQHDDEHHNEDDSNEPHLSRKDRQKAAKVAERKERHVNEEQRREEQKQAMLVAKEEKKKRLELEAERAKEQKIRREEELEQKKKEEFDNWNTFLVSRDRTVSLSVHDWVQELQFQNAVVVPLRNITRRFDCSMEQVKERICQLVDEGRINGVVDGEMFYVLSHRHLLSLASFVAANREVSLRDVSHETKRILETA</sequence>
<feature type="transmembrane region" description="Helical" evidence="2">
    <location>
        <begin position="25"/>
        <end position="46"/>
    </location>
</feature>
<protein>
    <recommendedName>
        <fullName evidence="5">DDRGK domain-containing protein 1</fullName>
    </recommendedName>
</protein>
<keyword evidence="2" id="KW-0472">Membrane</keyword>
<evidence type="ECO:0000256" key="1">
    <source>
        <dbReference type="SAM" id="MobiDB-lite"/>
    </source>
</evidence>
<comment type="caution">
    <text evidence="3">The sequence shown here is derived from an EMBL/GenBank/DDBJ whole genome shotgun (WGS) entry which is preliminary data.</text>
</comment>
<dbReference type="InterPro" id="IPR036388">
    <property type="entry name" value="WH-like_DNA-bd_sf"/>
</dbReference>
<reference evidence="3" key="1">
    <citation type="submission" date="2020-06" db="EMBL/GenBank/DDBJ databases">
        <authorList>
            <consortium name="Plant Systems Biology data submission"/>
        </authorList>
    </citation>
    <scope>NUCLEOTIDE SEQUENCE</scope>
    <source>
        <strain evidence="3">D6</strain>
    </source>
</reference>
<accession>A0A9N8HEX3</accession>
<dbReference type="Pfam" id="PF09756">
    <property type="entry name" value="DDRGK"/>
    <property type="match status" value="1"/>
</dbReference>
<feature type="compositionally biased region" description="Basic and acidic residues" evidence="1">
    <location>
        <begin position="105"/>
        <end position="151"/>
    </location>
</feature>
<keyword evidence="4" id="KW-1185">Reference proteome</keyword>
<dbReference type="OrthoDB" id="47639at2759"/>
<gene>
    <name evidence="3" type="ORF">SEMRO_323_G117220.1</name>
</gene>